<dbReference type="EMBL" id="HBEP01028428">
    <property type="protein sequence ID" value="CAD8501254.1"/>
    <property type="molecule type" value="Transcribed_RNA"/>
</dbReference>
<organism evidence="1">
    <name type="scientific">Phaeocystis antarctica</name>
    <dbReference type="NCBI Taxonomy" id="33657"/>
    <lineage>
        <taxon>Eukaryota</taxon>
        <taxon>Haptista</taxon>
        <taxon>Haptophyta</taxon>
        <taxon>Prymnesiophyceae</taxon>
        <taxon>Phaeocystales</taxon>
        <taxon>Phaeocystaceae</taxon>
        <taxon>Phaeocystis</taxon>
    </lineage>
</organism>
<name>A0A7S0HTD7_9EUKA</name>
<sequence length="125" mass="13939">MLSRLSATTMRTPAGARLMSGAARPMTRFIQYPFDKTKMTEVREWANGVGLKDVRAVKGVKNVELSFCPGEGWLAARYIFNDLDDMVAFGDSDGFKKAKEAMATAPHQDSSRQPHEFKGFFLSEI</sequence>
<proteinExistence type="predicted"/>
<protein>
    <submittedName>
        <fullName evidence="1">Uncharacterized protein</fullName>
    </submittedName>
</protein>
<dbReference type="AlphaFoldDB" id="A0A7S0HTD7"/>
<evidence type="ECO:0000313" key="1">
    <source>
        <dbReference type="EMBL" id="CAD8501254.1"/>
    </source>
</evidence>
<reference evidence="1" key="1">
    <citation type="submission" date="2021-01" db="EMBL/GenBank/DDBJ databases">
        <authorList>
            <person name="Corre E."/>
            <person name="Pelletier E."/>
            <person name="Niang G."/>
            <person name="Scheremetjew M."/>
            <person name="Finn R."/>
            <person name="Kale V."/>
            <person name="Holt S."/>
            <person name="Cochrane G."/>
            <person name="Meng A."/>
            <person name="Brown T."/>
            <person name="Cohen L."/>
        </authorList>
    </citation>
    <scope>NUCLEOTIDE SEQUENCE</scope>
    <source>
        <strain evidence="1">CCMP1374</strain>
    </source>
</reference>
<accession>A0A7S0HTD7</accession>
<gene>
    <name evidence="1" type="ORF">PANT1444_LOCUS16138</name>
</gene>